<comment type="caution">
    <text evidence="2">The sequence shown here is derived from an EMBL/GenBank/DDBJ whole genome shotgun (WGS) entry which is preliminary data.</text>
</comment>
<evidence type="ECO:0000313" key="2">
    <source>
        <dbReference type="EMBL" id="KGE19224.1"/>
    </source>
</evidence>
<organism evidence="2 3">
    <name type="scientific">Paenibacillus wynnii</name>
    <dbReference type="NCBI Taxonomy" id="268407"/>
    <lineage>
        <taxon>Bacteria</taxon>
        <taxon>Bacillati</taxon>
        <taxon>Bacillota</taxon>
        <taxon>Bacilli</taxon>
        <taxon>Bacillales</taxon>
        <taxon>Paenibacillaceae</taxon>
        <taxon>Paenibacillus</taxon>
    </lineage>
</organism>
<evidence type="ECO:0000313" key="3">
    <source>
        <dbReference type="Proteomes" id="UP000029734"/>
    </source>
</evidence>
<evidence type="ECO:0000256" key="1">
    <source>
        <dbReference type="SAM" id="SignalP"/>
    </source>
</evidence>
<proteinExistence type="predicted"/>
<feature type="chain" id="PRO_5038771947" evidence="1">
    <location>
        <begin position="27"/>
        <end position="201"/>
    </location>
</feature>
<keyword evidence="1" id="KW-0732">Signal</keyword>
<reference evidence="2 3" key="2">
    <citation type="submission" date="2014-10" db="EMBL/GenBank/DDBJ databases">
        <title>Comparative genomics of the Paenibacillus odorifer group.</title>
        <authorList>
            <person name="Tsai Y.-C."/>
            <person name="Martin N."/>
            <person name="Korlach J."/>
            <person name="Wiedmann M."/>
        </authorList>
    </citation>
    <scope>NUCLEOTIDE SEQUENCE [LARGE SCALE GENOMIC DNA]</scope>
    <source>
        <strain evidence="2 3">DSM 18334</strain>
    </source>
</reference>
<sequence length="201" mass="23252">MKMKKTRSFIILLWSLLLLTSCSVPNNNEKNEDDLNLPYLYAEKVKADISFLQIIAQSSYDEAKQISKGYLISFDNREIYHHSEQKIIDILKSSDSILGENIIKQNQSIEILVGKINELLRNNSMDDSKWEQIIKNEELLNMLNIIEPQKASSSDTDITLYYLTENFAGVLKEHKKIEIEGYLSLLNEKILAYVSNLNKFK</sequence>
<reference evidence="2 3" key="1">
    <citation type="submission" date="2014-08" db="EMBL/GenBank/DDBJ databases">
        <authorList>
            <person name="den Bakker H.C."/>
        </authorList>
    </citation>
    <scope>NUCLEOTIDE SEQUENCE [LARGE SCALE GENOMIC DNA]</scope>
    <source>
        <strain evidence="2 3">DSM 18334</strain>
    </source>
</reference>
<keyword evidence="3" id="KW-1185">Reference proteome</keyword>
<feature type="signal peptide" evidence="1">
    <location>
        <begin position="1"/>
        <end position="26"/>
    </location>
</feature>
<protein>
    <submittedName>
        <fullName evidence="2">Uncharacterized protein</fullName>
    </submittedName>
</protein>
<accession>A0A098M9J7</accession>
<dbReference type="EMBL" id="JQCR01000002">
    <property type="protein sequence ID" value="KGE19224.1"/>
    <property type="molecule type" value="Genomic_DNA"/>
</dbReference>
<dbReference type="AlphaFoldDB" id="A0A098M9J7"/>
<gene>
    <name evidence="2" type="ORF">PWYN_07565</name>
</gene>
<name>A0A098M9J7_9BACL</name>
<dbReference type="PROSITE" id="PS51257">
    <property type="entry name" value="PROKAR_LIPOPROTEIN"/>
    <property type="match status" value="1"/>
</dbReference>
<dbReference type="Proteomes" id="UP000029734">
    <property type="component" value="Unassembled WGS sequence"/>
</dbReference>